<evidence type="ECO:0000313" key="1">
    <source>
        <dbReference type="EMBL" id="GLS24272.1"/>
    </source>
</evidence>
<dbReference type="Pfam" id="PF20308">
    <property type="entry name" value="TPR-S"/>
    <property type="match status" value="1"/>
</dbReference>
<name>A0ABQ6CVA6_9HYPH</name>
<gene>
    <name evidence="1" type="ORF">GCM10007874_72940</name>
</gene>
<evidence type="ECO:0000313" key="2">
    <source>
        <dbReference type="Proteomes" id="UP001156882"/>
    </source>
</evidence>
<accession>A0ABQ6CVA6</accession>
<organism evidence="1 2">
    <name type="scientific">Labrys miyagiensis</name>
    <dbReference type="NCBI Taxonomy" id="346912"/>
    <lineage>
        <taxon>Bacteria</taxon>
        <taxon>Pseudomonadati</taxon>
        <taxon>Pseudomonadota</taxon>
        <taxon>Alphaproteobacteria</taxon>
        <taxon>Hyphomicrobiales</taxon>
        <taxon>Xanthobacteraceae</taxon>
        <taxon>Labrys</taxon>
    </lineage>
</organism>
<protein>
    <recommendedName>
        <fullName evidence="3">Tetratricopeptide repeat protein</fullName>
    </recommendedName>
</protein>
<dbReference type="Proteomes" id="UP001156882">
    <property type="component" value="Unassembled WGS sequence"/>
</dbReference>
<reference evidence="2" key="1">
    <citation type="journal article" date="2019" name="Int. J. Syst. Evol. Microbiol.">
        <title>The Global Catalogue of Microorganisms (GCM) 10K type strain sequencing project: providing services to taxonomists for standard genome sequencing and annotation.</title>
        <authorList>
            <consortium name="The Broad Institute Genomics Platform"/>
            <consortium name="The Broad Institute Genome Sequencing Center for Infectious Disease"/>
            <person name="Wu L."/>
            <person name="Ma J."/>
        </authorList>
    </citation>
    <scope>NUCLEOTIDE SEQUENCE [LARGE SCALE GENOMIC DNA]</scope>
    <source>
        <strain evidence="2">NBRC 101365</strain>
    </source>
</reference>
<sequence>MDYASKFDEIFRETEVSLRRLRRLSTEDFAIMKTQVENLRDARQYDLMSKLAEAICRHDPEDAKNRRLYAQCLIELGNVTAAIDVLNALRARPNLKPSEYAEAGGLLGRAYKQIFHELSDKASPEARDALRSAIASYREPYEADPALTWHGGLRVHCEMLQVGEGMATPGWQIGSSSLMPYRSAKAERP</sequence>
<proteinExistence type="predicted"/>
<dbReference type="Gene3D" id="1.25.40.10">
    <property type="entry name" value="Tetratricopeptide repeat domain"/>
    <property type="match status" value="1"/>
</dbReference>
<keyword evidence="2" id="KW-1185">Reference proteome</keyword>
<comment type="caution">
    <text evidence="1">The sequence shown here is derived from an EMBL/GenBank/DDBJ whole genome shotgun (WGS) entry which is preliminary data.</text>
</comment>
<dbReference type="InterPro" id="IPR011990">
    <property type="entry name" value="TPR-like_helical_dom_sf"/>
</dbReference>
<dbReference type="EMBL" id="BSPC01000101">
    <property type="protein sequence ID" value="GLS24272.1"/>
    <property type="molecule type" value="Genomic_DNA"/>
</dbReference>
<evidence type="ECO:0008006" key="3">
    <source>
        <dbReference type="Google" id="ProtNLM"/>
    </source>
</evidence>
<dbReference type="InterPro" id="IPR046880">
    <property type="entry name" value="TPR-S"/>
</dbReference>
<dbReference type="SUPFAM" id="SSF48452">
    <property type="entry name" value="TPR-like"/>
    <property type="match status" value="1"/>
</dbReference>